<evidence type="ECO:0000256" key="4">
    <source>
        <dbReference type="ARBA" id="ARBA00035255"/>
    </source>
</evidence>
<dbReference type="GO" id="GO:0005737">
    <property type="term" value="C:cytoplasm"/>
    <property type="evidence" value="ECO:0007669"/>
    <property type="project" value="UniProtKB-ARBA"/>
</dbReference>
<dbReference type="PANTHER" id="PTHR48277:SF1">
    <property type="entry name" value="MITOCHONDRIAL RIBOSOMAL PROTEIN S5"/>
    <property type="match status" value="1"/>
</dbReference>
<comment type="similarity">
    <text evidence="1 7">Belongs to the universal ribosomal protein uS5 family.</text>
</comment>
<dbReference type="InterPro" id="IPR020568">
    <property type="entry name" value="Ribosomal_Su5_D2-typ_SF"/>
</dbReference>
<evidence type="ECO:0000256" key="8">
    <source>
        <dbReference type="SAM" id="MobiDB-lite"/>
    </source>
</evidence>
<dbReference type="GO" id="GO:0003735">
    <property type="term" value="F:structural constituent of ribosome"/>
    <property type="evidence" value="ECO:0007669"/>
    <property type="project" value="UniProtKB-UniRule"/>
</dbReference>
<feature type="compositionally biased region" description="Basic and acidic residues" evidence="8">
    <location>
        <begin position="20"/>
        <end position="31"/>
    </location>
</feature>
<evidence type="ECO:0000256" key="5">
    <source>
        <dbReference type="ARBA" id="ARBA00035519"/>
    </source>
</evidence>
<dbReference type="InterPro" id="IPR000851">
    <property type="entry name" value="Ribosomal_uS5"/>
</dbReference>
<accession>A0A2H0RFK8</accession>
<dbReference type="InterPro" id="IPR013810">
    <property type="entry name" value="Ribosomal_uS5_N"/>
</dbReference>
<evidence type="ECO:0000256" key="6">
    <source>
        <dbReference type="PROSITE-ProRule" id="PRU00268"/>
    </source>
</evidence>
<feature type="domain" description="S5 DRBM" evidence="9">
    <location>
        <begin position="34"/>
        <end position="97"/>
    </location>
</feature>
<evidence type="ECO:0000313" key="11">
    <source>
        <dbReference type="Proteomes" id="UP000228767"/>
    </source>
</evidence>
<dbReference type="PANTHER" id="PTHR48277">
    <property type="entry name" value="MITOCHONDRIAL RIBOSOMAL PROTEIN S5"/>
    <property type="match status" value="1"/>
</dbReference>
<dbReference type="GO" id="GO:0006412">
    <property type="term" value="P:translation"/>
    <property type="evidence" value="ECO:0007669"/>
    <property type="project" value="InterPro"/>
</dbReference>
<dbReference type="Proteomes" id="UP000228767">
    <property type="component" value="Unassembled WGS sequence"/>
</dbReference>
<keyword evidence="2 6" id="KW-0689">Ribosomal protein</keyword>
<reference evidence="10 11" key="1">
    <citation type="submission" date="2017-09" db="EMBL/GenBank/DDBJ databases">
        <title>Depth-based differentiation of microbial function through sediment-hosted aquifers and enrichment of novel symbionts in the deep terrestrial subsurface.</title>
        <authorList>
            <person name="Probst A.J."/>
            <person name="Ladd B."/>
            <person name="Jarett J.K."/>
            <person name="Geller-Mcgrath D.E."/>
            <person name="Sieber C.M."/>
            <person name="Emerson J.B."/>
            <person name="Anantharaman K."/>
            <person name="Thomas B.C."/>
            <person name="Malmstrom R."/>
            <person name="Stieglmeier M."/>
            <person name="Klingl A."/>
            <person name="Woyke T."/>
            <person name="Ryan C.M."/>
            <person name="Banfield J.F."/>
        </authorList>
    </citation>
    <scope>NUCLEOTIDE SEQUENCE [LARGE SCALE GENOMIC DNA]</scope>
    <source>
        <strain evidence="10">CG10_big_fil_rev_8_21_14_0_10_51_16</strain>
    </source>
</reference>
<dbReference type="GO" id="GO:0003723">
    <property type="term" value="F:RNA binding"/>
    <property type="evidence" value="ECO:0007669"/>
    <property type="project" value="InterPro"/>
</dbReference>
<comment type="caution">
    <text evidence="10">The sequence shown here is derived from an EMBL/GenBank/DDBJ whole genome shotgun (WGS) entry which is preliminary data.</text>
</comment>
<dbReference type="GO" id="GO:1990904">
    <property type="term" value="C:ribonucleoprotein complex"/>
    <property type="evidence" value="ECO:0007669"/>
    <property type="project" value="UniProtKB-UniRule"/>
</dbReference>
<evidence type="ECO:0000313" key="10">
    <source>
        <dbReference type="EMBL" id="PIR45210.1"/>
    </source>
</evidence>
<keyword evidence="3 6" id="KW-0687">Ribonucleoprotein</keyword>
<dbReference type="Pfam" id="PF03719">
    <property type="entry name" value="Ribosomal_S5_C"/>
    <property type="match status" value="1"/>
</dbReference>
<evidence type="ECO:0000259" key="9">
    <source>
        <dbReference type="PROSITE" id="PS50881"/>
    </source>
</evidence>
<dbReference type="InterPro" id="IPR014721">
    <property type="entry name" value="Ribsml_uS5_D2-typ_fold_subgr"/>
</dbReference>
<dbReference type="FunFam" id="3.30.230.10:FF:000002">
    <property type="entry name" value="30S ribosomal protein S5"/>
    <property type="match status" value="1"/>
</dbReference>
<evidence type="ECO:0000256" key="7">
    <source>
        <dbReference type="RuleBase" id="RU003823"/>
    </source>
</evidence>
<dbReference type="SUPFAM" id="SSF54768">
    <property type="entry name" value="dsRNA-binding domain-like"/>
    <property type="match status" value="1"/>
</dbReference>
<name>A0A2H0RFK8_9BACT</name>
<proteinExistence type="inferred from homology"/>
<evidence type="ECO:0000256" key="3">
    <source>
        <dbReference type="ARBA" id="ARBA00023274"/>
    </source>
</evidence>
<dbReference type="SUPFAM" id="SSF54211">
    <property type="entry name" value="Ribosomal protein S5 domain 2-like"/>
    <property type="match status" value="1"/>
</dbReference>
<gene>
    <name evidence="10" type="ORF">COV10_00680</name>
</gene>
<feature type="region of interest" description="Disordered" evidence="8">
    <location>
        <begin position="1"/>
        <end position="31"/>
    </location>
</feature>
<dbReference type="GO" id="GO:0005840">
    <property type="term" value="C:ribosome"/>
    <property type="evidence" value="ECO:0007669"/>
    <property type="project" value="UniProtKB-KW"/>
</dbReference>
<dbReference type="Gene3D" id="3.30.160.20">
    <property type="match status" value="1"/>
</dbReference>
<dbReference type="InterPro" id="IPR005324">
    <property type="entry name" value="Ribosomal_uS5_C"/>
</dbReference>
<protein>
    <recommendedName>
        <fullName evidence="4">Small ribosomal subunit protein uS5</fullName>
    </recommendedName>
    <alternativeName>
        <fullName evidence="5">30S ribosomal protein S5</fullName>
    </alternativeName>
</protein>
<feature type="compositionally biased region" description="Basic and acidic residues" evidence="8">
    <location>
        <begin position="1"/>
        <end position="10"/>
    </location>
</feature>
<dbReference type="Pfam" id="PF00333">
    <property type="entry name" value="Ribosomal_S5"/>
    <property type="match status" value="1"/>
</dbReference>
<dbReference type="AlphaFoldDB" id="A0A2H0RFK8"/>
<evidence type="ECO:0000256" key="2">
    <source>
        <dbReference type="ARBA" id="ARBA00022980"/>
    </source>
</evidence>
<dbReference type="EMBL" id="PCYI01000004">
    <property type="protein sequence ID" value="PIR45210.1"/>
    <property type="molecule type" value="Genomic_DNA"/>
</dbReference>
<dbReference type="Gene3D" id="3.30.230.10">
    <property type="match status" value="1"/>
</dbReference>
<evidence type="ECO:0000256" key="1">
    <source>
        <dbReference type="ARBA" id="ARBA00008945"/>
    </source>
</evidence>
<organism evidence="10 11">
    <name type="scientific">Candidatus Vogelbacteria bacterium CG10_big_fil_rev_8_21_14_0_10_51_16</name>
    <dbReference type="NCBI Taxonomy" id="1975045"/>
    <lineage>
        <taxon>Bacteria</taxon>
        <taxon>Candidatus Vogeliibacteriota</taxon>
    </lineage>
</organism>
<sequence>MSRPGGRDGKPAGGRRGQWGRRDGGRAPRVKPEFEQKIVQIRRVTRVIAGGKRFNFSVAMVIGNRNGSVGVGIGKGADTALAIEKAFRHAKKNMQKLRLTDTKSIPHEVAAKYSSARLSLKPSPGRGLVAGSAVRDVLALAGITDVNAKVVSKSKNKLNIARGTMMALGRLSTLTERGARIKKTVTVTPA</sequence>
<dbReference type="PROSITE" id="PS50881">
    <property type="entry name" value="S5_DSRBD"/>
    <property type="match status" value="1"/>
</dbReference>